<proteinExistence type="predicted"/>
<reference evidence="1 2" key="1">
    <citation type="submission" date="2024-01" db="EMBL/GenBank/DDBJ databases">
        <title>Genome assemblies of Stephania.</title>
        <authorList>
            <person name="Yang L."/>
        </authorList>
    </citation>
    <scope>NUCLEOTIDE SEQUENCE [LARGE SCALE GENOMIC DNA]</scope>
    <source>
        <strain evidence="1">JXDWG</strain>
        <tissue evidence="1">Leaf</tissue>
    </source>
</reference>
<dbReference type="Proteomes" id="UP001419268">
    <property type="component" value="Unassembled WGS sequence"/>
</dbReference>
<sequence length="62" mass="7120">MENATPFRKDDREAASSGFASADELHISYDFEMRNLRDSRQAVPRDSCRTNLEEALTLKVKE</sequence>
<keyword evidence="2" id="KW-1185">Reference proteome</keyword>
<gene>
    <name evidence="1" type="ORF">Scep_026099</name>
</gene>
<dbReference type="AlphaFoldDB" id="A0AAP0EJG8"/>
<organism evidence="1 2">
    <name type="scientific">Stephania cephalantha</name>
    <dbReference type="NCBI Taxonomy" id="152367"/>
    <lineage>
        <taxon>Eukaryota</taxon>
        <taxon>Viridiplantae</taxon>
        <taxon>Streptophyta</taxon>
        <taxon>Embryophyta</taxon>
        <taxon>Tracheophyta</taxon>
        <taxon>Spermatophyta</taxon>
        <taxon>Magnoliopsida</taxon>
        <taxon>Ranunculales</taxon>
        <taxon>Menispermaceae</taxon>
        <taxon>Menispermoideae</taxon>
        <taxon>Cissampelideae</taxon>
        <taxon>Stephania</taxon>
    </lineage>
</organism>
<comment type="caution">
    <text evidence="1">The sequence shown here is derived from an EMBL/GenBank/DDBJ whole genome shotgun (WGS) entry which is preliminary data.</text>
</comment>
<dbReference type="EMBL" id="JBBNAG010000011">
    <property type="protein sequence ID" value="KAK9094630.1"/>
    <property type="molecule type" value="Genomic_DNA"/>
</dbReference>
<evidence type="ECO:0000313" key="2">
    <source>
        <dbReference type="Proteomes" id="UP001419268"/>
    </source>
</evidence>
<evidence type="ECO:0000313" key="1">
    <source>
        <dbReference type="EMBL" id="KAK9094630.1"/>
    </source>
</evidence>
<name>A0AAP0EJG8_9MAGN</name>
<protein>
    <submittedName>
        <fullName evidence="1">Uncharacterized protein</fullName>
    </submittedName>
</protein>
<accession>A0AAP0EJG8</accession>